<sequence length="440" mass="49134">MVGNQLNIVLIHCHDVGTFLSCYGMRSVASPHIHRLAEESVVFDRAFSTAPLCTPARSSLFTGLSPHVNGLMGLAHAGWRYRAGVQTLPELLEREGYHTTLVGLQHEHPDPTVLGFGEVRGIGFLPRALPVADEAERWLRDRPERRRPYFLTVGMWEAHRPWRREDYPPVDPGGIEVPDFLPDNEHTREDLSGFFGAIRQLDEAVGRVVHAVDRFGDPENTFIVFTTDHGSAFPRAKGTLYDPGVQVPLIVRPPKGWSGSPGRRSRLVSHLDLVPTFMELAGGEPSDRWEGRSLVDDLRGADGDDGRAVFFQKTFHDTYDPMRAVRTSRYKLIRNFTEGPRLVLSKDIEESPTRRGMGDAHLAPRPPVEVYDLQDDPAEQRDVAALPEFADLVAELSGRLDQWMARTGDPLLSGTVPPPPRPSRLQDAYSNLGDVLRQDA</sequence>
<dbReference type="CDD" id="cd16027">
    <property type="entry name" value="SGSH"/>
    <property type="match status" value="1"/>
</dbReference>
<dbReference type="InterPro" id="IPR000917">
    <property type="entry name" value="Sulfatase_N"/>
</dbReference>
<name>A0A6N9YPZ8_9ACTN</name>
<dbReference type="EMBL" id="JAAGOB010000009">
    <property type="protein sequence ID" value="NED97015.1"/>
    <property type="molecule type" value="Genomic_DNA"/>
</dbReference>
<dbReference type="Proteomes" id="UP000469185">
    <property type="component" value="Unassembled WGS sequence"/>
</dbReference>
<feature type="region of interest" description="Disordered" evidence="5">
    <location>
        <begin position="408"/>
        <end position="440"/>
    </location>
</feature>
<dbReference type="SUPFAM" id="SSF53649">
    <property type="entry name" value="Alkaline phosphatase-like"/>
    <property type="match status" value="1"/>
</dbReference>
<feature type="domain" description="Sulfatase N-terminal" evidence="6">
    <location>
        <begin position="7"/>
        <end position="110"/>
    </location>
</feature>
<comment type="similarity">
    <text evidence="1">Belongs to the sulfatase family.</text>
</comment>
<protein>
    <submittedName>
        <fullName evidence="7">Sulfatase</fullName>
    </submittedName>
</protein>
<dbReference type="PANTHER" id="PTHR42693">
    <property type="entry name" value="ARYLSULFATASE FAMILY MEMBER"/>
    <property type="match status" value="1"/>
</dbReference>
<evidence type="ECO:0000256" key="5">
    <source>
        <dbReference type="SAM" id="MobiDB-lite"/>
    </source>
</evidence>
<dbReference type="InterPro" id="IPR050738">
    <property type="entry name" value="Sulfatase"/>
</dbReference>
<dbReference type="InterPro" id="IPR024607">
    <property type="entry name" value="Sulfatase_CS"/>
</dbReference>
<evidence type="ECO:0000256" key="4">
    <source>
        <dbReference type="ARBA" id="ARBA00022837"/>
    </source>
</evidence>
<dbReference type="AlphaFoldDB" id="A0A6N9YPZ8"/>
<keyword evidence="3" id="KW-0378">Hydrolase</keyword>
<proteinExistence type="inferred from homology"/>
<comment type="caution">
    <text evidence="7">The sequence shown here is derived from an EMBL/GenBank/DDBJ whole genome shotgun (WGS) entry which is preliminary data.</text>
</comment>
<evidence type="ECO:0000256" key="1">
    <source>
        <dbReference type="ARBA" id="ARBA00008779"/>
    </source>
</evidence>
<dbReference type="Pfam" id="PF00884">
    <property type="entry name" value="Sulfatase"/>
    <property type="match status" value="2"/>
</dbReference>
<dbReference type="Gene3D" id="3.40.720.10">
    <property type="entry name" value="Alkaline Phosphatase, subunit A"/>
    <property type="match status" value="1"/>
</dbReference>
<keyword evidence="2" id="KW-0479">Metal-binding</keyword>
<dbReference type="GO" id="GO:0046872">
    <property type="term" value="F:metal ion binding"/>
    <property type="evidence" value="ECO:0007669"/>
    <property type="project" value="UniProtKB-KW"/>
</dbReference>
<dbReference type="RefSeq" id="WP_163819800.1">
    <property type="nucleotide sequence ID" value="NZ_JAAGOB010000009.1"/>
</dbReference>
<dbReference type="PROSITE" id="PS00523">
    <property type="entry name" value="SULFATASE_1"/>
    <property type="match status" value="1"/>
</dbReference>
<accession>A0A6N9YPZ8</accession>
<gene>
    <name evidence="7" type="ORF">G1H11_17045</name>
</gene>
<organism evidence="7 8">
    <name type="scientific">Phytoactinopolyspora alkaliphila</name>
    <dbReference type="NCBI Taxonomy" id="1783498"/>
    <lineage>
        <taxon>Bacteria</taxon>
        <taxon>Bacillati</taxon>
        <taxon>Actinomycetota</taxon>
        <taxon>Actinomycetes</taxon>
        <taxon>Jiangellales</taxon>
        <taxon>Jiangellaceae</taxon>
        <taxon>Phytoactinopolyspora</taxon>
    </lineage>
</organism>
<dbReference type="InterPro" id="IPR017850">
    <property type="entry name" value="Alkaline_phosphatase_core_sf"/>
</dbReference>
<reference evidence="7 8" key="1">
    <citation type="submission" date="2020-02" db="EMBL/GenBank/DDBJ databases">
        <authorList>
            <person name="Li X.-J."/>
            <person name="Feng X.-M."/>
        </authorList>
    </citation>
    <scope>NUCLEOTIDE SEQUENCE [LARGE SCALE GENOMIC DNA]</scope>
    <source>
        <strain evidence="7 8">CGMCC 4.7225</strain>
    </source>
</reference>
<evidence type="ECO:0000313" key="7">
    <source>
        <dbReference type="EMBL" id="NED97015.1"/>
    </source>
</evidence>
<dbReference type="PANTHER" id="PTHR42693:SF53">
    <property type="entry name" value="ENDO-4-O-SULFATASE"/>
    <property type="match status" value="1"/>
</dbReference>
<evidence type="ECO:0000259" key="6">
    <source>
        <dbReference type="Pfam" id="PF00884"/>
    </source>
</evidence>
<evidence type="ECO:0000256" key="2">
    <source>
        <dbReference type="ARBA" id="ARBA00022723"/>
    </source>
</evidence>
<feature type="domain" description="Sulfatase N-terminal" evidence="6">
    <location>
        <begin position="131"/>
        <end position="282"/>
    </location>
</feature>
<evidence type="ECO:0000313" key="8">
    <source>
        <dbReference type="Proteomes" id="UP000469185"/>
    </source>
</evidence>
<evidence type="ECO:0000256" key="3">
    <source>
        <dbReference type="ARBA" id="ARBA00022801"/>
    </source>
</evidence>
<dbReference type="GO" id="GO:0004065">
    <property type="term" value="F:arylsulfatase activity"/>
    <property type="evidence" value="ECO:0007669"/>
    <property type="project" value="TreeGrafter"/>
</dbReference>
<keyword evidence="4" id="KW-0106">Calcium</keyword>
<keyword evidence="8" id="KW-1185">Reference proteome</keyword>